<dbReference type="InterPro" id="IPR020667">
    <property type="entry name" value="DNA_mismatch_repair_MutL"/>
</dbReference>
<feature type="domain" description="MutL C-terminal dimerisation" evidence="7">
    <location>
        <begin position="446"/>
        <end position="588"/>
    </location>
</feature>
<dbReference type="Pfam" id="PF08676">
    <property type="entry name" value="MutL_C"/>
    <property type="match status" value="1"/>
</dbReference>
<evidence type="ECO:0000256" key="2">
    <source>
        <dbReference type="ARBA" id="ARBA00021975"/>
    </source>
</evidence>
<sequence>METTRIHPLPEEVVNQIAAGEVVERPASAIKELIENALDAKATRIEIQITDGGKKSILVRDNGEGMNEADLNICYLPHTTSKLKSAEDLFHLATNGFRGEAIASIAAVSKLTITSRTADSAEAHSVHLIGGVPDSHYTDASPRGTSFFIEDLFFNAPVRKTFLGSDTLEASRILDTVTRLAIANPNVRFDYKVNGRDVFTGVEGNDLRSRIAEALGAGIAKDMVPVDYEEAGIRVSGFAIPPGIQKNKRSKLYFHVQKRPIWNPIMTKAVNRAYEPYGTTSSPIAVLFLEMADLDFDVNVHPNKREVRFANENDVFLAVHHAVRDAFQKPDEEHPIIRLEDIPAVPFHTGTSPEAPVVGIKNFKTERDFPLPTSELINESKPTSFAAPVQKAPPKTIQEPPKKYRTPDPDDIIQDLFSLPENGNIIPLTPQNLRPPTRIDKTPPPQFFQLANTYLVCEDSEGLLLIDQNAAHQRILYEQALDSLKSEVALESQELLFPEMIDVSAAEASVIPHLLPILDKLGFHLELFGKNTYQLRGIPRDLPFSRAVEALHNLFADVFEGENPENPSQELWAKAWAKSNAIHAGDKLSVEEMTMMMASLLATQDPMSSPCGRPTLMRLPLTEIHKRFKR</sequence>
<dbReference type="RefSeq" id="WP_073305415.1">
    <property type="nucleotide sequence ID" value="NZ_FRAW01000027.1"/>
</dbReference>
<dbReference type="Gene3D" id="3.30.1370.100">
    <property type="entry name" value="MutL, C-terminal domain, regulatory subdomain"/>
    <property type="match status" value="1"/>
</dbReference>
<feature type="domain" description="DNA mismatch repair protein S5" evidence="8">
    <location>
        <begin position="211"/>
        <end position="328"/>
    </location>
</feature>
<dbReference type="Proteomes" id="UP000184275">
    <property type="component" value="Unassembled WGS sequence"/>
</dbReference>
<dbReference type="PANTHER" id="PTHR10073">
    <property type="entry name" value="DNA MISMATCH REPAIR PROTEIN MLH, PMS, MUTL"/>
    <property type="match status" value="1"/>
</dbReference>
<evidence type="ECO:0000256" key="5">
    <source>
        <dbReference type="HAMAP-Rule" id="MF_00149"/>
    </source>
</evidence>
<dbReference type="SMART" id="SM01340">
    <property type="entry name" value="DNA_mis_repair"/>
    <property type="match status" value="1"/>
</dbReference>
<dbReference type="SMART" id="SM00853">
    <property type="entry name" value="MutL_C"/>
    <property type="match status" value="1"/>
</dbReference>
<reference evidence="10" key="1">
    <citation type="submission" date="2016-11" db="EMBL/GenBank/DDBJ databases">
        <authorList>
            <person name="Varghese N."/>
            <person name="Submissions S."/>
        </authorList>
    </citation>
    <scope>NUCLEOTIDE SEQUENCE [LARGE SCALE GENOMIC DNA]</scope>
    <source>
        <strain evidence="10">UWOS</strain>
    </source>
</reference>
<dbReference type="HAMAP" id="MF_00149">
    <property type="entry name" value="DNA_mis_repair"/>
    <property type="match status" value="1"/>
</dbReference>
<evidence type="ECO:0000256" key="6">
    <source>
        <dbReference type="SAM" id="MobiDB-lite"/>
    </source>
</evidence>
<dbReference type="PANTHER" id="PTHR10073:SF12">
    <property type="entry name" value="DNA MISMATCH REPAIR PROTEIN MLH1"/>
    <property type="match status" value="1"/>
</dbReference>
<dbReference type="InterPro" id="IPR020568">
    <property type="entry name" value="Ribosomal_Su5_D2-typ_SF"/>
</dbReference>
<dbReference type="InterPro" id="IPR042120">
    <property type="entry name" value="MutL_C_dimsub"/>
</dbReference>
<dbReference type="InterPro" id="IPR037198">
    <property type="entry name" value="MutL_C_sf"/>
</dbReference>
<dbReference type="AlphaFoldDB" id="A0A1M6WWM6"/>
<organism evidence="9 10">
    <name type="scientific">Fibrobacter intestinalis</name>
    <dbReference type="NCBI Taxonomy" id="28122"/>
    <lineage>
        <taxon>Bacteria</taxon>
        <taxon>Pseudomonadati</taxon>
        <taxon>Fibrobacterota</taxon>
        <taxon>Fibrobacteria</taxon>
        <taxon>Fibrobacterales</taxon>
        <taxon>Fibrobacteraceae</taxon>
        <taxon>Fibrobacter</taxon>
    </lineage>
</organism>
<keyword evidence="10" id="KW-1185">Reference proteome</keyword>
<name>A0A1M6WWM6_9BACT</name>
<dbReference type="GO" id="GO:0016887">
    <property type="term" value="F:ATP hydrolysis activity"/>
    <property type="evidence" value="ECO:0007669"/>
    <property type="project" value="InterPro"/>
</dbReference>
<dbReference type="SUPFAM" id="SSF118116">
    <property type="entry name" value="DNA mismatch repair protein MutL"/>
    <property type="match status" value="1"/>
</dbReference>
<evidence type="ECO:0000256" key="4">
    <source>
        <dbReference type="ARBA" id="ARBA00023204"/>
    </source>
</evidence>
<comment type="function">
    <text evidence="5">This protein is involved in the repair of mismatches in DNA. It is required for dam-dependent methyl-directed DNA mismatch repair. May act as a 'molecular matchmaker', a protein that promotes the formation of a stable complex between two or more DNA-binding proteins in an ATP-dependent manner without itself being part of a final effector complex.</text>
</comment>
<dbReference type="InterPro" id="IPR038973">
    <property type="entry name" value="MutL/Mlh/Pms-like"/>
</dbReference>
<keyword evidence="3 5" id="KW-0227">DNA damage</keyword>
<dbReference type="InterPro" id="IPR042121">
    <property type="entry name" value="MutL_C_regsub"/>
</dbReference>
<dbReference type="GO" id="GO:0030983">
    <property type="term" value="F:mismatched DNA binding"/>
    <property type="evidence" value="ECO:0007669"/>
    <property type="project" value="InterPro"/>
</dbReference>
<dbReference type="Gene3D" id="3.30.230.10">
    <property type="match status" value="1"/>
</dbReference>
<dbReference type="GO" id="GO:0005524">
    <property type="term" value="F:ATP binding"/>
    <property type="evidence" value="ECO:0007669"/>
    <property type="project" value="InterPro"/>
</dbReference>
<comment type="similarity">
    <text evidence="1 5">Belongs to the DNA mismatch repair MutL/HexB family.</text>
</comment>
<gene>
    <name evidence="5" type="primary">mutL</name>
    <name evidence="9" type="ORF">SAMN05720469_12732</name>
</gene>
<evidence type="ECO:0000259" key="7">
    <source>
        <dbReference type="SMART" id="SM00853"/>
    </source>
</evidence>
<evidence type="ECO:0000256" key="1">
    <source>
        <dbReference type="ARBA" id="ARBA00006082"/>
    </source>
</evidence>
<dbReference type="FunFam" id="3.30.565.10:FF:000003">
    <property type="entry name" value="DNA mismatch repair endonuclease MutL"/>
    <property type="match status" value="1"/>
</dbReference>
<dbReference type="CDD" id="cd16926">
    <property type="entry name" value="HATPase_MutL-MLH-PMS-like"/>
    <property type="match status" value="1"/>
</dbReference>
<dbReference type="Pfam" id="PF01119">
    <property type="entry name" value="DNA_mis_repair"/>
    <property type="match status" value="1"/>
</dbReference>
<dbReference type="Pfam" id="PF13589">
    <property type="entry name" value="HATPase_c_3"/>
    <property type="match status" value="1"/>
</dbReference>
<evidence type="ECO:0000313" key="10">
    <source>
        <dbReference type="Proteomes" id="UP000184275"/>
    </source>
</evidence>
<dbReference type="GO" id="GO:0006298">
    <property type="term" value="P:mismatch repair"/>
    <property type="evidence" value="ECO:0007669"/>
    <property type="project" value="UniProtKB-UniRule"/>
</dbReference>
<dbReference type="Gene3D" id="3.30.1540.20">
    <property type="entry name" value="MutL, C-terminal domain, dimerisation subdomain"/>
    <property type="match status" value="1"/>
</dbReference>
<evidence type="ECO:0000313" key="9">
    <source>
        <dbReference type="EMBL" id="SHK98054.1"/>
    </source>
</evidence>
<keyword evidence="4 5" id="KW-0234">DNA repair</keyword>
<dbReference type="GO" id="GO:0140664">
    <property type="term" value="F:ATP-dependent DNA damage sensor activity"/>
    <property type="evidence" value="ECO:0007669"/>
    <property type="project" value="InterPro"/>
</dbReference>
<dbReference type="InterPro" id="IPR014721">
    <property type="entry name" value="Ribsml_uS5_D2-typ_fold_subgr"/>
</dbReference>
<dbReference type="InterPro" id="IPR014790">
    <property type="entry name" value="MutL_C"/>
</dbReference>
<dbReference type="NCBIfam" id="TIGR00585">
    <property type="entry name" value="mutl"/>
    <property type="match status" value="1"/>
</dbReference>
<dbReference type="SUPFAM" id="SSF55874">
    <property type="entry name" value="ATPase domain of HSP90 chaperone/DNA topoisomerase II/histidine kinase"/>
    <property type="match status" value="1"/>
</dbReference>
<dbReference type="Gene3D" id="3.30.565.10">
    <property type="entry name" value="Histidine kinase-like ATPase, C-terminal domain"/>
    <property type="match status" value="1"/>
</dbReference>
<dbReference type="InterPro" id="IPR036890">
    <property type="entry name" value="HATPase_C_sf"/>
</dbReference>
<dbReference type="InterPro" id="IPR013507">
    <property type="entry name" value="DNA_mismatch_S5_2-like"/>
</dbReference>
<dbReference type="GO" id="GO:0032300">
    <property type="term" value="C:mismatch repair complex"/>
    <property type="evidence" value="ECO:0007669"/>
    <property type="project" value="InterPro"/>
</dbReference>
<dbReference type="InterPro" id="IPR002099">
    <property type="entry name" value="MutL/Mlh/PMS"/>
</dbReference>
<evidence type="ECO:0000256" key="3">
    <source>
        <dbReference type="ARBA" id="ARBA00022763"/>
    </source>
</evidence>
<accession>A0A1M6WWM6</accession>
<dbReference type="SUPFAM" id="SSF54211">
    <property type="entry name" value="Ribosomal protein S5 domain 2-like"/>
    <property type="match status" value="1"/>
</dbReference>
<proteinExistence type="inferred from homology"/>
<evidence type="ECO:0000259" key="8">
    <source>
        <dbReference type="SMART" id="SM01340"/>
    </source>
</evidence>
<dbReference type="EMBL" id="FRAW01000027">
    <property type="protein sequence ID" value="SHK98054.1"/>
    <property type="molecule type" value="Genomic_DNA"/>
</dbReference>
<feature type="region of interest" description="Disordered" evidence="6">
    <location>
        <begin position="383"/>
        <end position="405"/>
    </location>
</feature>
<protein>
    <recommendedName>
        <fullName evidence="2 5">DNA mismatch repair protein MutL</fullName>
    </recommendedName>
</protein>
<dbReference type="CDD" id="cd00782">
    <property type="entry name" value="MutL_Trans"/>
    <property type="match status" value="1"/>
</dbReference>